<keyword evidence="3" id="KW-0143">Chaperone</keyword>
<dbReference type="Pfam" id="PF06969">
    <property type="entry name" value="HemN_C"/>
    <property type="match status" value="1"/>
</dbReference>
<keyword evidence="6" id="KW-1185">Reference proteome</keyword>
<evidence type="ECO:0000259" key="4">
    <source>
        <dbReference type="PROSITE" id="PS51918"/>
    </source>
</evidence>
<comment type="similarity">
    <text evidence="1">Belongs to the anaerobic coproporphyrinogen-III oxidase family. HemW subfamily.</text>
</comment>
<dbReference type="SFLD" id="SFLDS00029">
    <property type="entry name" value="Radical_SAM"/>
    <property type="match status" value="1"/>
</dbReference>
<keyword evidence="3" id="KW-0949">S-adenosyl-L-methionine</keyword>
<keyword evidence="5" id="KW-0560">Oxidoreductase</keyword>
<gene>
    <name evidence="5" type="ORF">HNQ37_000427</name>
</gene>
<protein>
    <recommendedName>
        <fullName evidence="2 3">Heme chaperone HemW</fullName>
    </recommendedName>
</protein>
<comment type="subcellular location">
    <subcellularLocation>
        <location evidence="3">Cytoplasm</location>
    </subcellularLocation>
</comment>
<feature type="domain" description="Radical SAM core" evidence="4">
    <location>
        <begin position="1"/>
        <end position="231"/>
    </location>
</feature>
<dbReference type="Proteomes" id="UP000562464">
    <property type="component" value="Unassembled WGS sequence"/>
</dbReference>
<keyword evidence="3" id="KW-0004">4Fe-4S</keyword>
<dbReference type="InterPro" id="IPR058240">
    <property type="entry name" value="rSAM_sf"/>
</dbReference>
<dbReference type="GO" id="GO:0046872">
    <property type="term" value="F:metal ion binding"/>
    <property type="evidence" value="ECO:0007669"/>
    <property type="project" value="UniProtKB-UniRule"/>
</dbReference>
<comment type="caution">
    <text evidence="5">The sequence shown here is derived from an EMBL/GenBank/DDBJ whole genome shotgun (WGS) entry which is preliminary data.</text>
</comment>
<organism evidence="5 6">
    <name type="scientific">Lactovum miscens</name>
    <dbReference type="NCBI Taxonomy" id="190387"/>
    <lineage>
        <taxon>Bacteria</taxon>
        <taxon>Bacillati</taxon>
        <taxon>Bacillota</taxon>
        <taxon>Bacilli</taxon>
        <taxon>Lactobacillales</taxon>
        <taxon>Streptococcaceae</taxon>
        <taxon>Lactovum</taxon>
    </lineage>
</organism>
<dbReference type="SUPFAM" id="SSF102114">
    <property type="entry name" value="Radical SAM enzymes"/>
    <property type="match status" value="1"/>
</dbReference>
<dbReference type="PANTHER" id="PTHR13932">
    <property type="entry name" value="COPROPORPHYRINIGEN III OXIDASE"/>
    <property type="match status" value="1"/>
</dbReference>
<evidence type="ECO:0000256" key="2">
    <source>
        <dbReference type="ARBA" id="ARBA00017228"/>
    </source>
</evidence>
<dbReference type="NCBIfam" id="TIGR00539">
    <property type="entry name" value="hemN_rel"/>
    <property type="match status" value="1"/>
</dbReference>
<dbReference type="InterPro" id="IPR007197">
    <property type="entry name" value="rSAM"/>
</dbReference>
<keyword evidence="3" id="KW-0408">Iron</keyword>
<keyword evidence="3" id="KW-0349">Heme</keyword>
<dbReference type="SFLD" id="SFLDG01065">
    <property type="entry name" value="anaerobic_coproporphyrinogen-I"/>
    <property type="match status" value="1"/>
</dbReference>
<evidence type="ECO:0000256" key="3">
    <source>
        <dbReference type="RuleBase" id="RU364116"/>
    </source>
</evidence>
<dbReference type="CDD" id="cd01335">
    <property type="entry name" value="Radical_SAM"/>
    <property type="match status" value="1"/>
</dbReference>
<dbReference type="SFLD" id="SFLDF00562">
    <property type="entry name" value="HemN-like__clustered_with_heat"/>
    <property type="match status" value="1"/>
</dbReference>
<dbReference type="PANTHER" id="PTHR13932:SF5">
    <property type="entry name" value="RADICAL S-ADENOSYL METHIONINE DOMAIN-CONTAINING PROTEIN 1, MITOCHONDRIAL"/>
    <property type="match status" value="1"/>
</dbReference>
<dbReference type="GO" id="GO:0005737">
    <property type="term" value="C:cytoplasm"/>
    <property type="evidence" value="ECO:0007669"/>
    <property type="project" value="UniProtKB-SubCell"/>
</dbReference>
<dbReference type="SMART" id="SM00729">
    <property type="entry name" value="Elp3"/>
    <property type="match status" value="1"/>
</dbReference>
<dbReference type="Pfam" id="PF04055">
    <property type="entry name" value="Radical_SAM"/>
    <property type="match status" value="1"/>
</dbReference>
<name>A0A841C545_9LACT</name>
<evidence type="ECO:0000313" key="5">
    <source>
        <dbReference type="EMBL" id="MBB5887555.1"/>
    </source>
</evidence>
<dbReference type="EMBL" id="JACHHV010000005">
    <property type="protein sequence ID" value="MBB5887555.1"/>
    <property type="molecule type" value="Genomic_DNA"/>
</dbReference>
<reference evidence="5 6" key="1">
    <citation type="submission" date="2020-08" db="EMBL/GenBank/DDBJ databases">
        <title>Genomic Encyclopedia of Type Strains, Phase IV (KMG-IV): sequencing the most valuable type-strain genomes for metagenomic binning, comparative biology and taxonomic classification.</title>
        <authorList>
            <person name="Goeker M."/>
        </authorList>
    </citation>
    <scope>NUCLEOTIDE SEQUENCE [LARGE SCALE GENOMIC DNA]</scope>
    <source>
        <strain evidence="5 6">DSM 14925</strain>
    </source>
</reference>
<sequence length="375" mass="42970">MKSISSAYIHVPFCSQICYYCDFAKVLIEGQPVDDYVDELIKEFNFYNIKNLRTIYIGGGTPTTLSPEQMFRLISGISENLDLSVLEEFTVEANPGDLSDEMISVLASSPVNRISLGVQSFDDHLLKKIGRKHRAIDVYKSLEKLHRAGFVNVTIDLIYGLPNQTMEMVKADVAKFLELDLPHIALYSLILEDHTRFMNMQRSGLLHLPSDDKNADMYEYIMQTLSEKGYVHYEISNFSRPGYESKHNLTYWDNSEYFGFGAGASGYINGVRYKNHGPVHHYLEAAIDKKAIYEEVLGKKEKMEEEMFLGLRKAEGVLLKNFSKKFAIDFNEIYGEVLEKLLKTDLVIFDGERLSLSERGFELGNEVFEMFLLDR</sequence>
<accession>A0A841C545</accession>
<dbReference type="SFLD" id="SFLDF00288">
    <property type="entry name" value="HemN-like__clustered_with_nucl"/>
    <property type="match status" value="1"/>
</dbReference>
<evidence type="ECO:0000256" key="1">
    <source>
        <dbReference type="ARBA" id="ARBA00006100"/>
    </source>
</evidence>
<evidence type="ECO:0000313" key="6">
    <source>
        <dbReference type="Proteomes" id="UP000562464"/>
    </source>
</evidence>
<keyword evidence="3" id="KW-0963">Cytoplasm</keyword>
<dbReference type="AlphaFoldDB" id="A0A841C545"/>
<dbReference type="GO" id="GO:0004109">
    <property type="term" value="F:coproporphyrinogen oxidase activity"/>
    <property type="evidence" value="ECO:0007669"/>
    <property type="project" value="InterPro"/>
</dbReference>
<dbReference type="InterPro" id="IPR023404">
    <property type="entry name" value="rSAM_horseshoe"/>
</dbReference>
<dbReference type="GO" id="GO:0006779">
    <property type="term" value="P:porphyrin-containing compound biosynthetic process"/>
    <property type="evidence" value="ECO:0007669"/>
    <property type="project" value="InterPro"/>
</dbReference>
<keyword evidence="3" id="KW-0479">Metal-binding</keyword>
<dbReference type="GO" id="GO:0051539">
    <property type="term" value="F:4 iron, 4 sulfur cluster binding"/>
    <property type="evidence" value="ECO:0007669"/>
    <property type="project" value="UniProtKB-UniRule"/>
</dbReference>
<proteinExistence type="inferred from homology"/>
<dbReference type="SFLD" id="SFLDG01082">
    <property type="entry name" value="B12-binding_domain_containing"/>
    <property type="match status" value="1"/>
</dbReference>
<dbReference type="RefSeq" id="WP_183538858.1">
    <property type="nucleotide sequence ID" value="NZ_DASWOY010000037.1"/>
</dbReference>
<dbReference type="PROSITE" id="PS51918">
    <property type="entry name" value="RADICAL_SAM"/>
    <property type="match status" value="1"/>
</dbReference>
<dbReference type="InterPro" id="IPR034505">
    <property type="entry name" value="Coproporphyrinogen-III_oxidase"/>
</dbReference>
<dbReference type="InterPro" id="IPR004559">
    <property type="entry name" value="HemW-like"/>
</dbReference>
<dbReference type="InterPro" id="IPR010723">
    <property type="entry name" value="HemN_C"/>
</dbReference>
<dbReference type="Gene3D" id="3.80.30.20">
    <property type="entry name" value="tm_1862 like domain"/>
    <property type="match status" value="1"/>
</dbReference>
<keyword evidence="3" id="KW-0411">Iron-sulfur</keyword>
<dbReference type="InterPro" id="IPR006638">
    <property type="entry name" value="Elp3/MiaA/NifB-like_rSAM"/>
</dbReference>
<comment type="function">
    <text evidence="3">Probably acts as a heme chaperone, transferring heme to an unknown acceptor. Binds one molecule of heme per monomer, possibly covalently. Binds 1 [4Fe-4S] cluster. The cluster is coordinated with 3 cysteines and an exchangeable S-adenosyl-L-methionine.</text>
</comment>